<comment type="pathway">
    <text evidence="9">Cofactor biosynthesis; biotin biosynthesis; biotin from 7,8-diaminononanoate: step 1/2.</text>
</comment>
<comment type="cofactor">
    <cofactor evidence="9">
        <name>Mg(2+)</name>
        <dbReference type="ChEBI" id="CHEBI:18420"/>
    </cofactor>
</comment>
<evidence type="ECO:0000256" key="8">
    <source>
        <dbReference type="ARBA" id="ARBA00047386"/>
    </source>
</evidence>
<evidence type="ECO:0000313" key="11">
    <source>
        <dbReference type="Proteomes" id="UP001139409"/>
    </source>
</evidence>
<evidence type="ECO:0000256" key="9">
    <source>
        <dbReference type="HAMAP-Rule" id="MF_00336"/>
    </source>
</evidence>
<keyword evidence="3 9" id="KW-0479">Metal-binding</keyword>
<keyword evidence="5 9" id="KW-0093">Biotin biosynthesis</keyword>
<sequence length="201" mass="22226">MITSKQFFVSAIGTDSGKTLISAILARHLNADYWKPIQAGDPRDSEEVARLTGNTLTIHPERYHLKLPASPHLAAKEEGITISLNDFELPSTGNLIVEGAGGLMVPLNDDDLVIDLPLKWNMPIILVCNIYLGSINHSLLSIEYLKNRNANVAGIIFNGPETRSTESIIEQKCPWPVLLRVRKIDNLSGQSIEHYASQVKF</sequence>
<dbReference type="Proteomes" id="UP001139409">
    <property type="component" value="Unassembled WGS sequence"/>
</dbReference>
<dbReference type="Pfam" id="PF13500">
    <property type="entry name" value="AAA_26"/>
    <property type="match status" value="1"/>
</dbReference>
<comment type="caution">
    <text evidence="10">The sequence shown here is derived from an EMBL/GenBank/DDBJ whole genome shotgun (WGS) entry which is preliminary data.</text>
</comment>
<dbReference type="PANTHER" id="PTHR43210">
    <property type="entry name" value="DETHIOBIOTIN SYNTHETASE"/>
    <property type="match status" value="1"/>
</dbReference>
<feature type="binding site" evidence="9">
    <location>
        <begin position="15"/>
        <end position="20"/>
    </location>
    <ligand>
        <name>ATP</name>
        <dbReference type="ChEBI" id="CHEBI:30616"/>
    </ligand>
</feature>
<comment type="catalytic activity">
    <reaction evidence="8">
        <text>(7R,8S)-8-amino-7-(carboxyamino)nonanoate + ATP = (4R,5S)-dethiobiotin + ADP + phosphate + H(+)</text>
        <dbReference type="Rhea" id="RHEA:63684"/>
        <dbReference type="ChEBI" id="CHEBI:15378"/>
        <dbReference type="ChEBI" id="CHEBI:30616"/>
        <dbReference type="ChEBI" id="CHEBI:43474"/>
        <dbReference type="ChEBI" id="CHEBI:149470"/>
        <dbReference type="ChEBI" id="CHEBI:149473"/>
        <dbReference type="ChEBI" id="CHEBI:456216"/>
    </reaction>
</comment>
<comment type="similarity">
    <text evidence="9">Belongs to the dethiobiotin synthetase family.</text>
</comment>
<comment type="catalytic activity">
    <reaction evidence="9">
        <text>(7R,8S)-7,8-diammoniononanoate + CO2 + ATP = (4R,5S)-dethiobiotin + ADP + phosphate + 3 H(+)</text>
        <dbReference type="Rhea" id="RHEA:15805"/>
        <dbReference type="ChEBI" id="CHEBI:15378"/>
        <dbReference type="ChEBI" id="CHEBI:16526"/>
        <dbReference type="ChEBI" id="CHEBI:30616"/>
        <dbReference type="ChEBI" id="CHEBI:43474"/>
        <dbReference type="ChEBI" id="CHEBI:149469"/>
        <dbReference type="ChEBI" id="CHEBI:149473"/>
        <dbReference type="ChEBI" id="CHEBI:456216"/>
        <dbReference type="EC" id="6.3.3.3"/>
    </reaction>
</comment>
<organism evidence="10 11">
    <name type="scientific">Fulvivirga sedimenti</name>
    <dbReference type="NCBI Taxonomy" id="2879465"/>
    <lineage>
        <taxon>Bacteria</taxon>
        <taxon>Pseudomonadati</taxon>
        <taxon>Bacteroidota</taxon>
        <taxon>Cytophagia</taxon>
        <taxon>Cytophagales</taxon>
        <taxon>Fulvivirgaceae</taxon>
        <taxon>Fulvivirga</taxon>
    </lineage>
</organism>
<reference evidence="10" key="1">
    <citation type="submission" date="2021-09" db="EMBL/GenBank/DDBJ databases">
        <title>Fulvivirga sp. isolated from coastal sediment.</title>
        <authorList>
            <person name="Yu H."/>
        </authorList>
    </citation>
    <scope>NUCLEOTIDE SEQUENCE</scope>
    <source>
        <strain evidence="10">1062</strain>
    </source>
</reference>
<feature type="binding site" evidence="9">
    <location>
        <position position="19"/>
    </location>
    <ligand>
        <name>Mg(2+)</name>
        <dbReference type="ChEBI" id="CHEBI:18420"/>
    </ligand>
</feature>
<feature type="binding site" evidence="9">
    <location>
        <begin position="98"/>
        <end position="101"/>
    </location>
    <ligand>
        <name>ATP</name>
        <dbReference type="ChEBI" id="CHEBI:30616"/>
    </ligand>
</feature>
<accession>A0A9X1HVM6</accession>
<dbReference type="EC" id="6.3.3.3" evidence="9"/>
<evidence type="ECO:0000256" key="2">
    <source>
        <dbReference type="ARBA" id="ARBA00022598"/>
    </source>
</evidence>
<proteinExistence type="inferred from homology"/>
<dbReference type="HAMAP" id="MF_00336">
    <property type="entry name" value="BioD"/>
    <property type="match status" value="1"/>
</dbReference>
<evidence type="ECO:0000256" key="1">
    <source>
        <dbReference type="ARBA" id="ARBA00022490"/>
    </source>
</evidence>
<dbReference type="GO" id="GO:0009102">
    <property type="term" value="P:biotin biosynthetic process"/>
    <property type="evidence" value="ECO:0007669"/>
    <property type="project" value="UniProtKB-UniRule"/>
</dbReference>
<keyword evidence="4 9" id="KW-0547">Nucleotide-binding</keyword>
<keyword evidence="7 9" id="KW-0460">Magnesium</keyword>
<dbReference type="EMBL" id="JAIXNE010000009">
    <property type="protein sequence ID" value="MCA6079104.1"/>
    <property type="molecule type" value="Genomic_DNA"/>
</dbReference>
<feature type="active site" evidence="9">
    <location>
        <position position="35"/>
    </location>
</feature>
<evidence type="ECO:0000256" key="7">
    <source>
        <dbReference type="ARBA" id="ARBA00022842"/>
    </source>
</evidence>
<comment type="caution">
    <text evidence="9">Lacks conserved residue(s) required for the propagation of feature annotation.</text>
</comment>
<protein>
    <recommendedName>
        <fullName evidence="9">ATP-dependent dethiobiotin synthetase BioD</fullName>
        <ecNumber evidence="9">6.3.3.3</ecNumber>
    </recommendedName>
    <alternativeName>
        <fullName evidence="9">DTB synthetase</fullName>
        <shortName evidence="9">DTBS</shortName>
    </alternativeName>
    <alternativeName>
        <fullName evidence="9">Dethiobiotin synthase</fullName>
    </alternativeName>
</protein>
<name>A0A9X1HVM6_9BACT</name>
<feature type="binding site" evidence="9">
    <location>
        <position position="44"/>
    </location>
    <ligand>
        <name>ATP</name>
        <dbReference type="ChEBI" id="CHEBI:30616"/>
    </ligand>
</feature>
<dbReference type="NCBIfam" id="TIGR00347">
    <property type="entry name" value="bioD"/>
    <property type="match status" value="1"/>
</dbReference>
<evidence type="ECO:0000313" key="10">
    <source>
        <dbReference type="EMBL" id="MCA6079104.1"/>
    </source>
</evidence>
<keyword evidence="6 9" id="KW-0067">ATP-binding</keyword>
<evidence type="ECO:0000256" key="4">
    <source>
        <dbReference type="ARBA" id="ARBA00022741"/>
    </source>
</evidence>
<dbReference type="InterPro" id="IPR027417">
    <property type="entry name" value="P-loop_NTPase"/>
</dbReference>
<dbReference type="PANTHER" id="PTHR43210:SF2">
    <property type="entry name" value="ATP-DEPENDENT DETHIOBIOTIN SYNTHETASE BIOD 2"/>
    <property type="match status" value="1"/>
</dbReference>
<dbReference type="GO" id="GO:0005829">
    <property type="term" value="C:cytosol"/>
    <property type="evidence" value="ECO:0007669"/>
    <property type="project" value="TreeGrafter"/>
</dbReference>
<dbReference type="CDD" id="cd03109">
    <property type="entry name" value="DTBS"/>
    <property type="match status" value="1"/>
</dbReference>
<evidence type="ECO:0000256" key="6">
    <source>
        <dbReference type="ARBA" id="ARBA00022840"/>
    </source>
</evidence>
<comment type="subunit">
    <text evidence="9">Homodimer.</text>
</comment>
<dbReference type="GO" id="GO:0004141">
    <property type="term" value="F:dethiobiotin synthase activity"/>
    <property type="evidence" value="ECO:0007669"/>
    <property type="project" value="UniProtKB-UniRule"/>
</dbReference>
<comment type="function">
    <text evidence="9">Catalyzes a mechanistically unusual reaction, the ATP-dependent insertion of CO2 between the N7 and N8 nitrogen atoms of 7,8-diaminopelargonic acid (DAPA, also called 7,8-diammoniononanoate) to form a ureido ring.</text>
</comment>
<evidence type="ECO:0000256" key="5">
    <source>
        <dbReference type="ARBA" id="ARBA00022756"/>
    </source>
</evidence>
<dbReference type="InterPro" id="IPR004472">
    <property type="entry name" value="DTB_synth_BioD"/>
</dbReference>
<dbReference type="GO" id="GO:0000287">
    <property type="term" value="F:magnesium ion binding"/>
    <property type="evidence" value="ECO:0007669"/>
    <property type="project" value="UniProtKB-UniRule"/>
</dbReference>
<keyword evidence="11" id="KW-1185">Reference proteome</keyword>
<dbReference type="PIRSF" id="PIRSF006755">
    <property type="entry name" value="DTB_synth"/>
    <property type="match status" value="1"/>
</dbReference>
<gene>
    <name evidence="9 10" type="primary">bioD</name>
    <name evidence="10" type="ORF">LDX50_29805</name>
</gene>
<dbReference type="AlphaFoldDB" id="A0A9X1HVM6"/>
<keyword evidence="2 9" id="KW-0436">Ligase</keyword>
<evidence type="ECO:0000256" key="3">
    <source>
        <dbReference type="ARBA" id="ARBA00022723"/>
    </source>
</evidence>
<dbReference type="Gene3D" id="3.40.50.300">
    <property type="entry name" value="P-loop containing nucleotide triphosphate hydrolases"/>
    <property type="match status" value="1"/>
</dbReference>
<dbReference type="SUPFAM" id="SSF52540">
    <property type="entry name" value="P-loop containing nucleoside triphosphate hydrolases"/>
    <property type="match status" value="1"/>
</dbReference>
<dbReference type="RefSeq" id="WP_225699966.1">
    <property type="nucleotide sequence ID" value="NZ_JAIXNE010000009.1"/>
</dbReference>
<dbReference type="GO" id="GO:0005524">
    <property type="term" value="F:ATP binding"/>
    <property type="evidence" value="ECO:0007669"/>
    <property type="project" value="UniProtKB-UniRule"/>
</dbReference>
<feature type="binding site" evidence="9">
    <location>
        <position position="44"/>
    </location>
    <ligand>
        <name>Mg(2+)</name>
        <dbReference type="ChEBI" id="CHEBI:18420"/>
    </ligand>
</feature>
<feature type="binding site" evidence="9">
    <location>
        <position position="98"/>
    </location>
    <ligand>
        <name>Mg(2+)</name>
        <dbReference type="ChEBI" id="CHEBI:18420"/>
    </ligand>
</feature>
<comment type="subcellular location">
    <subcellularLocation>
        <location evidence="9">Cytoplasm</location>
    </subcellularLocation>
</comment>
<keyword evidence="1 9" id="KW-0963">Cytoplasm</keyword>